<organism evidence="1 2">
    <name type="scientific">Ruminococcus bromii</name>
    <dbReference type="NCBI Taxonomy" id="40518"/>
    <lineage>
        <taxon>Bacteria</taxon>
        <taxon>Bacillati</taxon>
        <taxon>Bacillota</taxon>
        <taxon>Clostridia</taxon>
        <taxon>Eubacteriales</taxon>
        <taxon>Oscillospiraceae</taxon>
        <taxon>Ruminococcus</taxon>
    </lineage>
</organism>
<dbReference type="RefSeq" id="WP_169923194.1">
    <property type="nucleotide sequence ID" value="NZ_CABMMZ010000016.1"/>
</dbReference>
<dbReference type="EMBL" id="NNSR01000016">
    <property type="protein sequence ID" value="PKD32711.1"/>
    <property type="molecule type" value="Genomic_DNA"/>
</dbReference>
<dbReference type="AlphaFoldDB" id="A0A2N0V0G2"/>
<evidence type="ECO:0000313" key="2">
    <source>
        <dbReference type="Proteomes" id="UP000233425"/>
    </source>
</evidence>
<proteinExistence type="predicted"/>
<dbReference type="Proteomes" id="UP000233425">
    <property type="component" value="Unassembled WGS sequence"/>
</dbReference>
<reference evidence="1" key="1">
    <citation type="journal article" date="2018" name="Environ. Microbiol.">
        <title>Sporulation capability and amylosome conservation among diverse human colonic and rumen isolates of the keystone starch-degrader Ruminococcus bromii.</title>
        <authorList>
            <person name="Mukhopadhya I."/>
            <person name="Morais S."/>
            <person name="Laverde-Gomez J."/>
            <person name="Sheridan P.O."/>
            <person name="Walker A.W."/>
            <person name="Kelly W."/>
            <person name="Klieve A.V."/>
            <person name="Ouwerkerk D."/>
            <person name="Duncan S.H."/>
            <person name="Louis P."/>
            <person name="Koropatkin N."/>
            <person name="Cockburn D."/>
            <person name="Kibler R."/>
            <person name="Cooper P.J."/>
            <person name="Sandoval C."/>
            <person name="Crost E."/>
            <person name="Juge N."/>
            <person name="Bayer E.A."/>
            <person name="Flint H.J."/>
        </authorList>
    </citation>
    <scope>NUCLEOTIDE SEQUENCE [LARGE SCALE GENOMIC DNA]</scope>
    <source>
        <strain evidence="1">ATCC 27255</strain>
    </source>
</reference>
<comment type="caution">
    <text evidence="1">The sequence shown here is derived from an EMBL/GenBank/DDBJ whole genome shotgun (WGS) entry which is preliminary data.</text>
</comment>
<sequence>MAVLTVPMDKTFEVAVDKVENFDKKAKEHSGKHLLQDRLKKHNKGDVEWDLKK</sequence>
<keyword evidence="2" id="KW-1185">Reference proteome</keyword>
<accession>A0A2N0V0G2</accession>
<protein>
    <submittedName>
        <fullName evidence="1">Uncharacterized protein</fullName>
    </submittedName>
</protein>
<gene>
    <name evidence="1" type="ORF">RBATCC27255_00186</name>
</gene>
<name>A0A2N0V0G2_9FIRM</name>
<evidence type="ECO:0000313" key="1">
    <source>
        <dbReference type="EMBL" id="PKD32711.1"/>
    </source>
</evidence>